<dbReference type="RefSeq" id="WP_006249633.1">
    <property type="nucleotide sequence ID" value="NZ_CP011098.1"/>
</dbReference>
<protein>
    <submittedName>
        <fullName evidence="1">Uncharacterized protein</fullName>
    </submittedName>
</protein>
<evidence type="ECO:0000313" key="2">
    <source>
        <dbReference type="EMBL" id="STY67275.1"/>
    </source>
</evidence>
<organism evidence="1 4">
    <name type="scientific">Mannheimia haemolytica</name>
    <name type="common">Pasteurella haemolytica</name>
    <dbReference type="NCBI Taxonomy" id="75985"/>
    <lineage>
        <taxon>Bacteria</taxon>
        <taxon>Pseudomonadati</taxon>
        <taxon>Pseudomonadota</taxon>
        <taxon>Gammaproteobacteria</taxon>
        <taxon>Pasteurellales</taxon>
        <taxon>Pasteurellaceae</taxon>
        <taxon>Mannheimia</taxon>
    </lineage>
</organism>
<dbReference type="Proteomes" id="UP000254031">
    <property type="component" value="Unassembled WGS sequence"/>
</dbReference>
<dbReference type="GeneID" id="67370421"/>
<dbReference type="EMBL" id="UGPL01000006">
    <property type="protein sequence ID" value="STY67275.1"/>
    <property type="molecule type" value="Genomic_DNA"/>
</dbReference>
<evidence type="ECO:0000313" key="4">
    <source>
        <dbReference type="Proteomes" id="UP000254802"/>
    </source>
</evidence>
<evidence type="ECO:0000313" key="1">
    <source>
        <dbReference type="EMBL" id="STY59340.1"/>
    </source>
</evidence>
<dbReference type="Proteomes" id="UP000254802">
    <property type="component" value="Unassembled WGS sequence"/>
</dbReference>
<name>A0A378MSX7_MANHA</name>
<accession>A0A378MSX7</accession>
<dbReference type="EMBL" id="UGPN01000002">
    <property type="protein sequence ID" value="STY59340.1"/>
    <property type="molecule type" value="Genomic_DNA"/>
</dbReference>
<dbReference type="AlphaFoldDB" id="A0A378MSX7"/>
<proteinExistence type="predicted"/>
<gene>
    <name evidence="1" type="ORF">NCTC10638_00495</name>
    <name evidence="2" type="ORF">NCTC9380_02627</name>
</gene>
<evidence type="ECO:0000313" key="3">
    <source>
        <dbReference type="Proteomes" id="UP000254031"/>
    </source>
</evidence>
<reference evidence="3 4" key="1">
    <citation type="submission" date="2018-06" db="EMBL/GenBank/DDBJ databases">
        <authorList>
            <consortium name="Pathogen Informatics"/>
            <person name="Doyle S."/>
        </authorList>
    </citation>
    <scope>NUCLEOTIDE SEQUENCE [LARGE SCALE GENOMIC DNA]</scope>
    <source>
        <strain evidence="1 4">NCTC10638</strain>
        <strain evidence="2 3">NCTC9380</strain>
    </source>
</reference>
<sequence>MTSIIELDLTDDLIIEVQLDSTIITGDSFLANLPDLLQIYNQAKSDSSKELNND</sequence>